<proteinExistence type="inferred from homology"/>
<evidence type="ECO:0000256" key="5">
    <source>
        <dbReference type="ARBA" id="ARBA00005150"/>
    </source>
</evidence>
<evidence type="ECO:0000256" key="13">
    <source>
        <dbReference type="ARBA" id="ARBA00022792"/>
    </source>
</evidence>
<evidence type="ECO:0000256" key="19">
    <source>
        <dbReference type="ARBA" id="ARBA00030876"/>
    </source>
</evidence>
<evidence type="ECO:0000256" key="8">
    <source>
        <dbReference type="ARBA" id="ARBA00022490"/>
    </source>
</evidence>
<evidence type="ECO:0000256" key="12">
    <source>
        <dbReference type="ARBA" id="ARBA00022741"/>
    </source>
</evidence>
<keyword evidence="24" id="KW-1185">Reference proteome</keyword>
<evidence type="ECO:0000256" key="9">
    <source>
        <dbReference type="ARBA" id="ARBA00022563"/>
    </source>
</evidence>
<organism evidence="23 24">
    <name type="scientific">Funneliformis caledonium</name>
    <dbReference type="NCBI Taxonomy" id="1117310"/>
    <lineage>
        <taxon>Eukaryota</taxon>
        <taxon>Fungi</taxon>
        <taxon>Fungi incertae sedis</taxon>
        <taxon>Mucoromycota</taxon>
        <taxon>Glomeromycotina</taxon>
        <taxon>Glomeromycetes</taxon>
        <taxon>Glomerales</taxon>
        <taxon>Glomeraceae</taxon>
        <taxon>Funneliformis</taxon>
    </lineage>
</organism>
<dbReference type="InterPro" id="IPR018109">
    <property type="entry name" value="Folylpolyglutamate_synth_CS"/>
</dbReference>
<keyword evidence="15 22" id="KW-0460">Magnesium</keyword>
<dbReference type="PROSITE" id="PS01011">
    <property type="entry name" value="FOLYLPOLYGLU_SYNT_1"/>
    <property type="match status" value="1"/>
</dbReference>
<dbReference type="SUPFAM" id="SSF53623">
    <property type="entry name" value="MurD-like peptide ligases, catalytic domain"/>
    <property type="match status" value="1"/>
</dbReference>
<dbReference type="PANTHER" id="PTHR11136">
    <property type="entry name" value="FOLYLPOLYGLUTAMATE SYNTHASE-RELATED"/>
    <property type="match status" value="1"/>
</dbReference>
<dbReference type="InterPro" id="IPR023600">
    <property type="entry name" value="Folylpolyglutamate_synth_euk"/>
</dbReference>
<evidence type="ECO:0000256" key="11">
    <source>
        <dbReference type="ARBA" id="ARBA00022723"/>
    </source>
</evidence>
<dbReference type="PROSITE" id="PS01012">
    <property type="entry name" value="FOLYLPOLYGLU_SYNT_2"/>
    <property type="match status" value="1"/>
</dbReference>
<dbReference type="Gene3D" id="3.40.1190.10">
    <property type="entry name" value="Mur-like, catalytic domain"/>
    <property type="match status" value="1"/>
</dbReference>
<dbReference type="Proteomes" id="UP000789570">
    <property type="component" value="Unassembled WGS sequence"/>
</dbReference>
<evidence type="ECO:0000256" key="21">
    <source>
        <dbReference type="PIRSR" id="PIRSR038895-1"/>
    </source>
</evidence>
<keyword evidence="10" id="KW-0436">Ligase</keyword>
<feature type="binding site" evidence="21">
    <location>
        <position position="291"/>
    </location>
    <ligand>
        <name>ATP</name>
        <dbReference type="ChEBI" id="CHEBI:30616"/>
    </ligand>
</feature>
<feature type="binding site" evidence="22">
    <location>
        <position position="174"/>
    </location>
    <ligand>
        <name>Mg(2+)</name>
        <dbReference type="ChEBI" id="CHEBI:18420"/>
        <label>1</label>
    </ligand>
</feature>
<comment type="caution">
    <text evidence="23">The sequence shown here is derived from an EMBL/GenBank/DDBJ whole genome shotgun (WGS) entry which is preliminary data.</text>
</comment>
<dbReference type="InterPro" id="IPR036565">
    <property type="entry name" value="Mur-like_cat_sf"/>
</dbReference>
<comment type="subcellular location">
    <subcellularLocation>
        <location evidence="4">Cytoplasm</location>
    </subcellularLocation>
    <subcellularLocation>
        <location evidence="2">Mitochondrion inner membrane</location>
    </subcellularLocation>
    <subcellularLocation>
        <location evidence="3">Mitochondrion matrix</location>
    </subcellularLocation>
</comment>
<dbReference type="PIRSF" id="PIRSF038895">
    <property type="entry name" value="FPGS"/>
    <property type="match status" value="1"/>
</dbReference>
<evidence type="ECO:0000256" key="6">
    <source>
        <dbReference type="ARBA" id="ARBA00008276"/>
    </source>
</evidence>
<evidence type="ECO:0000256" key="4">
    <source>
        <dbReference type="ARBA" id="ARBA00004496"/>
    </source>
</evidence>
<accession>A0A9N9CS21</accession>
<evidence type="ECO:0000256" key="14">
    <source>
        <dbReference type="ARBA" id="ARBA00022840"/>
    </source>
</evidence>
<name>A0A9N9CS21_9GLOM</name>
<feature type="binding site" evidence="22">
    <location>
        <position position="74"/>
    </location>
    <ligand>
        <name>Mg(2+)</name>
        <dbReference type="ChEBI" id="CHEBI:18420"/>
        <label>1</label>
    </ligand>
</feature>
<feature type="binding site" evidence="22">
    <location>
        <position position="146"/>
    </location>
    <ligand>
        <name>Mg(2+)</name>
        <dbReference type="ChEBI" id="CHEBI:18420"/>
        <label>1</label>
    </ligand>
</feature>
<reference evidence="23" key="1">
    <citation type="submission" date="2021-06" db="EMBL/GenBank/DDBJ databases">
        <authorList>
            <person name="Kallberg Y."/>
            <person name="Tangrot J."/>
            <person name="Rosling A."/>
        </authorList>
    </citation>
    <scope>NUCLEOTIDE SEQUENCE</scope>
    <source>
        <strain evidence="23">UK204</strain>
    </source>
</reference>
<sequence>ILEAIRASGGSLNRKSLPELREFCRTIGYEPSDFDRLNVIHIAGTKGKGSTSAFVESILRHYNQSQIRTGLYTSPHLVAVRERIRLNGNKLSEEMFAKYFFECWDKLYSNKKKDDSRPTMPNYFRFLTLMAFHVFMKENVDVAIIETGVGGEYDSTNIIERPIVCGVTSLGLDHQKSLGDTIESITWHKSGIFKKNVPAITVEQSASSIEIMTKRASEINAPFISTKSLNEEMLDRLRIKLGLAGKHQFTNASLAIELCRIWLEKQKGIKLTEKIPKEFIPGLVQVSWPGRSQVLKLSQDQGITWYFDGAHTLESTQACIEWFKDVALKTDDDVERILLFNSTRDGIEILKKITPFIKFDHAIFCTNVTFISNKFKPDLQNNVIKIDENLTLQKQMAETWSLLNSKVDNPIDSKTYVFSTIEGSIIWIREHYQQTKKEIQVLTTGSLHLVGGVMAVLDIDV</sequence>
<gene>
    <name evidence="23" type="ORF">FCALED_LOCUS9024</name>
</gene>
<dbReference type="Gene3D" id="3.90.190.20">
    <property type="entry name" value="Mur ligase, C-terminal domain"/>
    <property type="match status" value="1"/>
</dbReference>
<evidence type="ECO:0000313" key="23">
    <source>
        <dbReference type="EMBL" id="CAG8610058.1"/>
    </source>
</evidence>
<evidence type="ECO:0000256" key="1">
    <source>
        <dbReference type="ARBA" id="ARBA00001944"/>
    </source>
</evidence>
<evidence type="ECO:0000256" key="3">
    <source>
        <dbReference type="ARBA" id="ARBA00004305"/>
    </source>
</evidence>
<dbReference type="InterPro" id="IPR036615">
    <property type="entry name" value="Mur_ligase_C_dom_sf"/>
</dbReference>
<keyword evidence="12 21" id="KW-0547">Nucleotide-binding</keyword>
<dbReference type="GO" id="GO:0006730">
    <property type="term" value="P:one-carbon metabolic process"/>
    <property type="evidence" value="ECO:0007669"/>
    <property type="project" value="UniProtKB-KW"/>
</dbReference>
<evidence type="ECO:0000256" key="16">
    <source>
        <dbReference type="ARBA" id="ARBA00023128"/>
    </source>
</evidence>
<evidence type="ECO:0000313" key="24">
    <source>
        <dbReference type="Proteomes" id="UP000789570"/>
    </source>
</evidence>
<keyword evidence="16" id="KW-0496">Mitochondrion</keyword>
<evidence type="ECO:0000256" key="2">
    <source>
        <dbReference type="ARBA" id="ARBA00004273"/>
    </source>
</evidence>
<keyword evidence="8" id="KW-0963">Cytoplasm</keyword>
<dbReference type="GO" id="GO:0005524">
    <property type="term" value="F:ATP binding"/>
    <property type="evidence" value="ECO:0007669"/>
    <property type="project" value="UniProtKB-KW"/>
</dbReference>
<evidence type="ECO:0000256" key="7">
    <source>
        <dbReference type="ARBA" id="ARBA00013025"/>
    </source>
</evidence>
<feature type="non-terminal residue" evidence="23">
    <location>
        <position position="1"/>
    </location>
</feature>
<evidence type="ECO:0000256" key="15">
    <source>
        <dbReference type="ARBA" id="ARBA00022842"/>
    </source>
</evidence>
<feature type="binding site" evidence="21">
    <location>
        <position position="308"/>
    </location>
    <ligand>
        <name>ATP</name>
        <dbReference type="ChEBI" id="CHEBI:30616"/>
    </ligand>
</feature>
<dbReference type="OrthoDB" id="5212574at2759"/>
<comment type="pathway">
    <text evidence="5">Cofactor biosynthesis; tetrahydrofolylpolyglutamate biosynthesis.</text>
</comment>
<dbReference type="InterPro" id="IPR001645">
    <property type="entry name" value="Folylpolyglutamate_synth"/>
</dbReference>
<comment type="similarity">
    <text evidence="6">Belongs to the folylpolyglutamate synthase family.</text>
</comment>
<protein>
    <recommendedName>
        <fullName evidence="7">tetrahydrofolate synthase</fullName>
        <ecNumber evidence="7">6.3.2.17</ecNumber>
    </recommendedName>
    <alternativeName>
        <fullName evidence="19">Folylpoly-gamma-glutamate synthetase</fullName>
    </alternativeName>
    <alternativeName>
        <fullName evidence="18">Tetrahydrofolylpolyglutamate synthase</fullName>
    </alternativeName>
</protein>
<keyword evidence="9" id="KW-0554">One-carbon metabolism</keyword>
<dbReference type="GO" id="GO:0004326">
    <property type="term" value="F:tetrahydrofolylpolyglutamate synthase activity"/>
    <property type="evidence" value="ECO:0007669"/>
    <property type="project" value="UniProtKB-EC"/>
</dbReference>
<dbReference type="GO" id="GO:0005829">
    <property type="term" value="C:cytosol"/>
    <property type="evidence" value="ECO:0007669"/>
    <property type="project" value="TreeGrafter"/>
</dbReference>
<keyword evidence="13" id="KW-0999">Mitochondrion inner membrane</keyword>
<dbReference type="NCBIfam" id="TIGR01499">
    <property type="entry name" value="folC"/>
    <property type="match status" value="1"/>
</dbReference>
<evidence type="ECO:0000256" key="17">
    <source>
        <dbReference type="ARBA" id="ARBA00023136"/>
    </source>
</evidence>
<dbReference type="SUPFAM" id="SSF53244">
    <property type="entry name" value="MurD-like peptide ligases, peptide-binding domain"/>
    <property type="match status" value="1"/>
</dbReference>
<keyword evidence="14 21" id="KW-0067">ATP-binding</keyword>
<dbReference type="GO" id="GO:0005759">
    <property type="term" value="C:mitochondrial matrix"/>
    <property type="evidence" value="ECO:0007669"/>
    <property type="project" value="UniProtKB-SubCell"/>
</dbReference>
<comment type="cofactor">
    <cofactor evidence="1">
        <name>a monovalent cation</name>
        <dbReference type="ChEBI" id="CHEBI:60242"/>
    </cofactor>
</comment>
<evidence type="ECO:0000256" key="22">
    <source>
        <dbReference type="PIRSR" id="PIRSR038895-2"/>
    </source>
</evidence>
<dbReference type="GO" id="GO:0005743">
    <property type="term" value="C:mitochondrial inner membrane"/>
    <property type="evidence" value="ECO:0007669"/>
    <property type="project" value="UniProtKB-SubCell"/>
</dbReference>
<dbReference type="AlphaFoldDB" id="A0A9N9CS21"/>
<dbReference type="EC" id="6.3.2.17" evidence="7"/>
<dbReference type="PANTHER" id="PTHR11136:SF5">
    <property type="entry name" value="FOLYLPOLYGLUTAMATE SYNTHASE, MITOCHONDRIAL"/>
    <property type="match status" value="1"/>
</dbReference>
<evidence type="ECO:0000256" key="10">
    <source>
        <dbReference type="ARBA" id="ARBA00022598"/>
    </source>
</evidence>
<evidence type="ECO:0000256" key="18">
    <source>
        <dbReference type="ARBA" id="ARBA00030592"/>
    </source>
</evidence>
<evidence type="ECO:0000256" key="20">
    <source>
        <dbReference type="ARBA" id="ARBA00047493"/>
    </source>
</evidence>
<comment type="catalytic activity">
    <reaction evidence="20">
        <text>(6S)-5,6,7,8-tetrahydrofolyl-(gamma-L-Glu)(n) + L-glutamate + ATP = (6S)-5,6,7,8-tetrahydrofolyl-(gamma-L-Glu)(n+1) + ADP + phosphate + H(+)</text>
        <dbReference type="Rhea" id="RHEA:10580"/>
        <dbReference type="Rhea" id="RHEA-COMP:14738"/>
        <dbReference type="Rhea" id="RHEA-COMP:14740"/>
        <dbReference type="ChEBI" id="CHEBI:15378"/>
        <dbReference type="ChEBI" id="CHEBI:29985"/>
        <dbReference type="ChEBI" id="CHEBI:30616"/>
        <dbReference type="ChEBI" id="CHEBI:43474"/>
        <dbReference type="ChEBI" id="CHEBI:141005"/>
        <dbReference type="ChEBI" id="CHEBI:456216"/>
        <dbReference type="EC" id="6.3.2.17"/>
    </reaction>
</comment>
<keyword evidence="11 22" id="KW-0479">Metal-binding</keyword>
<dbReference type="EMBL" id="CAJVPQ010002838">
    <property type="protein sequence ID" value="CAG8610058.1"/>
    <property type="molecule type" value="Genomic_DNA"/>
</dbReference>
<keyword evidence="17" id="KW-0472">Membrane</keyword>
<dbReference type="GO" id="GO:0046872">
    <property type="term" value="F:metal ion binding"/>
    <property type="evidence" value="ECO:0007669"/>
    <property type="project" value="UniProtKB-KW"/>
</dbReference>